<evidence type="ECO:0000313" key="1">
    <source>
        <dbReference type="EMBL" id="KAF6843311.1"/>
    </source>
</evidence>
<proteinExistence type="predicted"/>
<comment type="caution">
    <text evidence="1">The sequence shown here is derived from an EMBL/GenBank/DDBJ whole genome shotgun (WGS) entry which is preliminary data.</text>
</comment>
<evidence type="ECO:0000313" key="2">
    <source>
        <dbReference type="Proteomes" id="UP000639643"/>
    </source>
</evidence>
<dbReference type="AlphaFoldDB" id="A0A8H6U7P6"/>
<gene>
    <name evidence="1" type="ORF">CMUS01_02223</name>
</gene>
<organism evidence="1 2">
    <name type="scientific">Colletotrichum musicola</name>
    <dbReference type="NCBI Taxonomy" id="2175873"/>
    <lineage>
        <taxon>Eukaryota</taxon>
        <taxon>Fungi</taxon>
        <taxon>Dikarya</taxon>
        <taxon>Ascomycota</taxon>
        <taxon>Pezizomycotina</taxon>
        <taxon>Sordariomycetes</taxon>
        <taxon>Hypocreomycetidae</taxon>
        <taxon>Glomerellales</taxon>
        <taxon>Glomerellaceae</taxon>
        <taxon>Colletotrichum</taxon>
        <taxon>Colletotrichum orchidearum species complex</taxon>
    </lineage>
</organism>
<keyword evidence="2" id="KW-1185">Reference proteome</keyword>
<sequence length="76" mass="8215">MSSLPSVVWSVGRRSSEFLLPTPTPAPLPPSFELTRSRPPTTLINLHADAGYEDFDDALSQPRFETLVSESGDGGL</sequence>
<dbReference type="Proteomes" id="UP000639643">
    <property type="component" value="Unassembled WGS sequence"/>
</dbReference>
<dbReference type="EMBL" id="WIGM01000044">
    <property type="protein sequence ID" value="KAF6843311.1"/>
    <property type="molecule type" value="Genomic_DNA"/>
</dbReference>
<accession>A0A8H6U7P6</accession>
<reference evidence="1" key="1">
    <citation type="journal article" date="2020" name="Phytopathology">
        <title>Genome Sequence Resources of Colletotrichum truncatum, C. plurivorum, C. musicola, and C. sojae: Four Species Pathogenic to Soybean (Glycine max).</title>
        <authorList>
            <person name="Rogerio F."/>
            <person name="Boufleur T.R."/>
            <person name="Ciampi-Guillardi M."/>
            <person name="Sukno S.A."/>
            <person name="Thon M.R."/>
            <person name="Massola Junior N.S."/>
            <person name="Baroncelli R."/>
        </authorList>
    </citation>
    <scope>NUCLEOTIDE SEQUENCE</scope>
    <source>
        <strain evidence="1">LFN0074</strain>
    </source>
</reference>
<name>A0A8H6U7P6_9PEZI</name>
<protein>
    <submittedName>
        <fullName evidence="1">Uncharacterized protein</fullName>
    </submittedName>
</protein>